<dbReference type="FunFam" id="1.10.10.60:FF:000146">
    <property type="entry name" value="WUSCHEL-related homeobox 4"/>
    <property type="match status" value="1"/>
</dbReference>
<reference evidence="12" key="1">
    <citation type="submission" date="2022-12" db="EMBL/GenBank/DDBJ databases">
        <title>Draft genome assemblies for two species of Escallonia (Escalloniales).</title>
        <authorList>
            <person name="Chanderbali A."/>
            <person name="Dervinis C."/>
            <person name="Anghel I."/>
            <person name="Soltis D."/>
            <person name="Soltis P."/>
            <person name="Zapata F."/>
        </authorList>
    </citation>
    <scope>NUCLEOTIDE SEQUENCE</scope>
    <source>
        <strain evidence="12">UCBG92.1500</strain>
        <tissue evidence="12">Leaf</tissue>
    </source>
</reference>
<keyword evidence="2" id="KW-0217">Developmental protein</keyword>
<dbReference type="GO" id="GO:0003700">
    <property type="term" value="F:DNA-binding transcription factor activity"/>
    <property type="evidence" value="ECO:0007669"/>
    <property type="project" value="InterPro"/>
</dbReference>
<evidence type="ECO:0000256" key="8">
    <source>
        <dbReference type="ARBA" id="ARBA00024040"/>
    </source>
</evidence>
<evidence type="ECO:0000256" key="9">
    <source>
        <dbReference type="PROSITE-ProRule" id="PRU00108"/>
    </source>
</evidence>
<keyword evidence="6" id="KW-0804">Transcription</keyword>
<evidence type="ECO:0000256" key="5">
    <source>
        <dbReference type="ARBA" id="ARBA00023155"/>
    </source>
</evidence>
<dbReference type="EMBL" id="JAVXUO010000403">
    <property type="protein sequence ID" value="KAK2992516.1"/>
    <property type="molecule type" value="Genomic_DNA"/>
</dbReference>
<evidence type="ECO:0000256" key="7">
    <source>
        <dbReference type="ARBA" id="ARBA00023242"/>
    </source>
</evidence>
<dbReference type="InterPro" id="IPR009057">
    <property type="entry name" value="Homeodomain-like_sf"/>
</dbReference>
<protein>
    <recommendedName>
        <fullName evidence="11">Homeobox domain-containing protein</fullName>
    </recommendedName>
</protein>
<dbReference type="GO" id="GO:0003677">
    <property type="term" value="F:DNA binding"/>
    <property type="evidence" value="ECO:0007669"/>
    <property type="project" value="UniProtKB-UniRule"/>
</dbReference>
<sequence>MSPAATSASSPSSRWCPTREQVMILEEMYRGGIKTPNASQIQHITSHLSLYGRIEGKNVFYWFQNHKARDRQKLRRKLLMHQHTLYLQNQLMYNQKLYDHNQQNNHQSHLLHHLDSPLHQLYQVIFDHVSFCVFKGRVEDASTQLFSYTWKADLPESSYNTADLTNRFRDRDTMMKKAMGADPTSPCPDRTLKTLELFPITTTISLKDQCTTSTKVRNPS</sequence>
<dbReference type="Gene3D" id="1.10.10.60">
    <property type="entry name" value="Homeodomain-like"/>
    <property type="match status" value="1"/>
</dbReference>
<organism evidence="12 13">
    <name type="scientific">Escallonia rubra</name>
    <dbReference type="NCBI Taxonomy" id="112253"/>
    <lineage>
        <taxon>Eukaryota</taxon>
        <taxon>Viridiplantae</taxon>
        <taxon>Streptophyta</taxon>
        <taxon>Embryophyta</taxon>
        <taxon>Tracheophyta</taxon>
        <taxon>Spermatophyta</taxon>
        <taxon>Magnoliopsida</taxon>
        <taxon>eudicotyledons</taxon>
        <taxon>Gunneridae</taxon>
        <taxon>Pentapetalae</taxon>
        <taxon>asterids</taxon>
        <taxon>campanulids</taxon>
        <taxon>Escalloniales</taxon>
        <taxon>Escalloniaceae</taxon>
        <taxon>Escallonia</taxon>
    </lineage>
</organism>
<evidence type="ECO:0000256" key="1">
    <source>
        <dbReference type="ARBA" id="ARBA00004123"/>
    </source>
</evidence>
<evidence type="ECO:0000256" key="4">
    <source>
        <dbReference type="ARBA" id="ARBA00023125"/>
    </source>
</evidence>
<accession>A0AA88S5S0</accession>
<keyword evidence="7 9" id="KW-0539">Nucleus</keyword>
<gene>
    <name evidence="12" type="ORF">RJ640_025875</name>
</gene>
<dbReference type="PANTHER" id="PTHR45940:SF42">
    <property type="entry name" value="WUSCHEL-RELATED HOMEOBOX 3"/>
    <property type="match status" value="1"/>
</dbReference>
<keyword evidence="5 9" id="KW-0371">Homeobox</keyword>
<evidence type="ECO:0000313" key="12">
    <source>
        <dbReference type="EMBL" id="KAK2992516.1"/>
    </source>
</evidence>
<evidence type="ECO:0000256" key="6">
    <source>
        <dbReference type="ARBA" id="ARBA00023163"/>
    </source>
</evidence>
<feature type="domain" description="Homeobox" evidence="11">
    <location>
        <begin position="8"/>
        <end position="73"/>
    </location>
</feature>
<evidence type="ECO:0000256" key="2">
    <source>
        <dbReference type="ARBA" id="ARBA00022473"/>
    </source>
</evidence>
<keyword evidence="4 9" id="KW-0238">DNA-binding</keyword>
<evidence type="ECO:0000313" key="13">
    <source>
        <dbReference type="Proteomes" id="UP001187471"/>
    </source>
</evidence>
<name>A0AA88S5S0_9ASTE</name>
<dbReference type="SMART" id="SM00389">
    <property type="entry name" value="HOX"/>
    <property type="match status" value="1"/>
</dbReference>
<dbReference type="AlphaFoldDB" id="A0AA88S5S0"/>
<dbReference type="PROSITE" id="PS50071">
    <property type="entry name" value="HOMEOBOX_2"/>
    <property type="match status" value="1"/>
</dbReference>
<keyword evidence="13" id="KW-1185">Reference proteome</keyword>
<dbReference type="CDD" id="cd00086">
    <property type="entry name" value="homeodomain"/>
    <property type="match status" value="1"/>
</dbReference>
<dbReference type="SUPFAM" id="SSF46689">
    <property type="entry name" value="Homeodomain-like"/>
    <property type="match status" value="1"/>
</dbReference>
<dbReference type="GO" id="GO:0099402">
    <property type="term" value="P:plant organ development"/>
    <property type="evidence" value="ECO:0007669"/>
    <property type="project" value="InterPro"/>
</dbReference>
<dbReference type="GO" id="GO:0005634">
    <property type="term" value="C:nucleus"/>
    <property type="evidence" value="ECO:0007669"/>
    <property type="project" value="UniProtKB-SubCell"/>
</dbReference>
<feature type="DNA-binding region" description="Homeobox" evidence="9">
    <location>
        <begin position="10"/>
        <end position="74"/>
    </location>
</feature>
<dbReference type="Pfam" id="PF00046">
    <property type="entry name" value="Homeodomain"/>
    <property type="match status" value="1"/>
</dbReference>
<evidence type="ECO:0000256" key="10">
    <source>
        <dbReference type="RuleBase" id="RU000682"/>
    </source>
</evidence>
<evidence type="ECO:0000256" key="3">
    <source>
        <dbReference type="ARBA" id="ARBA00023015"/>
    </source>
</evidence>
<dbReference type="InterPro" id="IPR001356">
    <property type="entry name" value="HD"/>
</dbReference>
<keyword evidence="3" id="KW-0805">Transcription regulation</keyword>
<dbReference type="Proteomes" id="UP001187471">
    <property type="component" value="Unassembled WGS sequence"/>
</dbReference>
<evidence type="ECO:0000259" key="11">
    <source>
        <dbReference type="PROSITE" id="PS50071"/>
    </source>
</evidence>
<dbReference type="PANTHER" id="PTHR45940">
    <property type="entry name" value="WUSCHEL-RELATED HOMEOBOX 1-RELATED"/>
    <property type="match status" value="1"/>
</dbReference>
<dbReference type="InterPro" id="IPR044555">
    <property type="entry name" value="WUSCHEL-like"/>
</dbReference>
<proteinExistence type="inferred from homology"/>
<comment type="subcellular location">
    <subcellularLocation>
        <location evidence="1 9 10">Nucleus</location>
    </subcellularLocation>
</comment>
<comment type="similarity">
    <text evidence="8">Belongs to the WUS homeobox family.</text>
</comment>
<comment type="caution">
    <text evidence="12">The sequence shown here is derived from an EMBL/GenBank/DDBJ whole genome shotgun (WGS) entry which is preliminary data.</text>
</comment>